<keyword evidence="4" id="KW-0479">Metal-binding</keyword>
<evidence type="ECO:0000256" key="6">
    <source>
        <dbReference type="ARBA" id="ARBA00022833"/>
    </source>
</evidence>
<evidence type="ECO:0000256" key="1">
    <source>
        <dbReference type="ARBA" id="ARBA00001947"/>
    </source>
</evidence>
<keyword evidence="8" id="KW-0482">Metalloprotease</keyword>
<evidence type="ECO:0000256" key="3">
    <source>
        <dbReference type="ARBA" id="ARBA00022670"/>
    </source>
</evidence>
<dbReference type="GO" id="GO:0006508">
    <property type="term" value="P:proteolysis"/>
    <property type="evidence" value="ECO:0007669"/>
    <property type="project" value="UniProtKB-KW"/>
</dbReference>
<dbReference type="GO" id="GO:0006526">
    <property type="term" value="P:L-arginine biosynthetic process"/>
    <property type="evidence" value="ECO:0007669"/>
    <property type="project" value="TreeGrafter"/>
</dbReference>
<dbReference type="OrthoDB" id="9761532at2"/>
<dbReference type="Pfam" id="PF01546">
    <property type="entry name" value="Peptidase_M20"/>
    <property type="match status" value="1"/>
</dbReference>
<dbReference type="NCBIfam" id="TIGR01887">
    <property type="entry name" value="dipeptidaselike"/>
    <property type="match status" value="1"/>
</dbReference>
<proteinExistence type="inferred from homology"/>
<comment type="cofactor">
    <cofactor evidence="1">
        <name>Zn(2+)</name>
        <dbReference type="ChEBI" id="CHEBI:29105"/>
    </cofactor>
</comment>
<dbReference type="GO" id="GO:0016805">
    <property type="term" value="F:dipeptidase activity"/>
    <property type="evidence" value="ECO:0007669"/>
    <property type="project" value="UniProtKB-KW"/>
</dbReference>
<evidence type="ECO:0000256" key="7">
    <source>
        <dbReference type="ARBA" id="ARBA00022997"/>
    </source>
</evidence>
<accession>A0A1U7NL64</accession>
<dbReference type="GO" id="GO:0008777">
    <property type="term" value="F:acetylornithine deacetylase activity"/>
    <property type="evidence" value="ECO:0007669"/>
    <property type="project" value="TreeGrafter"/>
</dbReference>
<dbReference type="GO" id="GO:0008270">
    <property type="term" value="F:zinc ion binding"/>
    <property type="evidence" value="ECO:0007669"/>
    <property type="project" value="InterPro"/>
</dbReference>
<dbReference type="InterPro" id="IPR002933">
    <property type="entry name" value="Peptidase_M20"/>
</dbReference>
<reference evidence="9 10" key="1">
    <citation type="submission" date="2016-11" db="EMBL/GenBank/DDBJ databases">
        <title>Description of two novel members of the family Erysipelotrichaceae: Ileibacterium lipovorans gen. nov., sp. nov. and Dubosiella newyorkensis, gen. nov., sp. nov.</title>
        <authorList>
            <person name="Cox L.M."/>
            <person name="Sohn J."/>
            <person name="Tyrrell K.L."/>
            <person name="Citron D.M."/>
            <person name="Lawson P.A."/>
            <person name="Patel N.B."/>
            <person name="Iizumi T."/>
            <person name="Perez-Perez G.I."/>
            <person name="Goldstein E.J."/>
            <person name="Blaser M.J."/>
        </authorList>
    </citation>
    <scope>NUCLEOTIDE SEQUENCE [LARGE SCALE GENOMIC DNA]</scope>
    <source>
        <strain evidence="9 10">NYU-BL-A4</strain>
    </source>
</reference>
<dbReference type="RefSeq" id="WP_076341823.1">
    <property type="nucleotide sequence ID" value="NZ_CAPDDE010000009.1"/>
</dbReference>
<dbReference type="NCBIfam" id="NF005591">
    <property type="entry name" value="PRK07318.1"/>
    <property type="match status" value="1"/>
</dbReference>
<evidence type="ECO:0000313" key="9">
    <source>
        <dbReference type="EMBL" id="OLU45339.1"/>
    </source>
</evidence>
<dbReference type="Gene3D" id="3.30.70.360">
    <property type="match status" value="2"/>
</dbReference>
<keyword evidence="10" id="KW-1185">Reference proteome</keyword>
<keyword evidence="7" id="KW-0224">Dipeptidase</keyword>
<dbReference type="InterPro" id="IPR010964">
    <property type="entry name" value="M20A_pepV-rel"/>
</dbReference>
<dbReference type="PANTHER" id="PTHR43808:SF31">
    <property type="entry name" value="N-ACETYL-L-CITRULLINE DEACETYLASE"/>
    <property type="match status" value="1"/>
</dbReference>
<dbReference type="Proteomes" id="UP000186705">
    <property type="component" value="Unassembled WGS sequence"/>
</dbReference>
<evidence type="ECO:0000256" key="2">
    <source>
        <dbReference type="ARBA" id="ARBA00006247"/>
    </source>
</evidence>
<dbReference type="Gene3D" id="3.40.630.10">
    <property type="entry name" value="Zn peptidases"/>
    <property type="match status" value="1"/>
</dbReference>
<dbReference type="EMBL" id="MPKA01000086">
    <property type="protein sequence ID" value="OLU45339.1"/>
    <property type="molecule type" value="Genomic_DNA"/>
</dbReference>
<gene>
    <name evidence="9" type="ORF">BO225_08460</name>
</gene>
<evidence type="ECO:0000256" key="8">
    <source>
        <dbReference type="ARBA" id="ARBA00023049"/>
    </source>
</evidence>
<name>A0A1U7NL64_9FIRM</name>
<evidence type="ECO:0000256" key="4">
    <source>
        <dbReference type="ARBA" id="ARBA00022723"/>
    </source>
</evidence>
<comment type="similarity">
    <text evidence="2">Belongs to the peptidase M20A family.</text>
</comment>
<keyword evidence="3" id="KW-0645">Protease</keyword>
<dbReference type="SUPFAM" id="SSF55031">
    <property type="entry name" value="Bacterial exopeptidase dimerisation domain"/>
    <property type="match status" value="1"/>
</dbReference>
<dbReference type="SUPFAM" id="SSF53187">
    <property type="entry name" value="Zn-dependent exopeptidases"/>
    <property type="match status" value="1"/>
</dbReference>
<dbReference type="STRING" id="1862672.BO225_08460"/>
<dbReference type="InterPro" id="IPR050072">
    <property type="entry name" value="Peptidase_M20A"/>
</dbReference>
<dbReference type="GO" id="GO:0008237">
    <property type="term" value="F:metallopeptidase activity"/>
    <property type="evidence" value="ECO:0007669"/>
    <property type="project" value="UniProtKB-KW"/>
</dbReference>
<dbReference type="InterPro" id="IPR036264">
    <property type="entry name" value="Bact_exopeptidase_dim_dom"/>
</dbReference>
<keyword evidence="6" id="KW-0862">Zinc</keyword>
<sequence length="462" mass="51227">MDFLNLAKEYESSYLEDLNTLVSIHSIRDLSTKTNSAPFGQGPRQALDAFLEMGKRDGFDTKDIDGYAGVISYGEQKDTVGILGHLDIVPIGEDWSKEPLKVTLDDGYVFGRGVMDDKGPTLVAYYALKLLKDHRVPLKKRVMLIAGCDEESGMECIQYYKKHAEIPQTGFVPDADFPVIYGEKGGAHVTLSSKDDTVIKKMKAGTRPNIVIGKADCIVPSITDQQKEQFEFYLKTNDLKGSIQEVEEGIQLHIDGIFSHAAWPYNGVNAALHLLNFVGCAFNDTLSSDLYSLLKDWQGKPEHLNIDGEYMGFLTMSTGIVDIENDQTSVLIDIRYPNDIDANTIVERFEDACKALKSNIEVHLDSDMVPMFVDPSSPLVTELMNVYQKYTKDMFHGPKTIGGGTYARMFDNFVSFGPELPFEEKSTEQFVGGPHQRDEGAKLANLIQAIAIYADAILALAG</sequence>
<dbReference type="AlphaFoldDB" id="A0A1U7NL64"/>
<evidence type="ECO:0000313" key="10">
    <source>
        <dbReference type="Proteomes" id="UP000186705"/>
    </source>
</evidence>
<keyword evidence="5" id="KW-0378">Hydrolase</keyword>
<evidence type="ECO:0000256" key="5">
    <source>
        <dbReference type="ARBA" id="ARBA00022801"/>
    </source>
</evidence>
<dbReference type="GeneID" id="78275970"/>
<protein>
    <submittedName>
        <fullName evidence="9">Dipeptidase</fullName>
    </submittedName>
</protein>
<organism evidence="9 10">
    <name type="scientific">Dubosiella newyorkensis</name>
    <dbReference type="NCBI Taxonomy" id="1862672"/>
    <lineage>
        <taxon>Bacteria</taxon>
        <taxon>Bacillati</taxon>
        <taxon>Bacillota</taxon>
        <taxon>Erysipelotrichia</taxon>
        <taxon>Erysipelotrichales</taxon>
        <taxon>Erysipelotrichaceae</taxon>
        <taxon>Dubosiella</taxon>
    </lineage>
</organism>
<comment type="caution">
    <text evidence="9">The sequence shown here is derived from an EMBL/GenBank/DDBJ whole genome shotgun (WGS) entry which is preliminary data.</text>
</comment>
<dbReference type="PANTHER" id="PTHR43808">
    <property type="entry name" value="ACETYLORNITHINE DEACETYLASE"/>
    <property type="match status" value="1"/>
</dbReference>